<name>A0A6A4HC01_9AGAR</name>
<evidence type="ECO:0008006" key="3">
    <source>
        <dbReference type="Google" id="ProtNLM"/>
    </source>
</evidence>
<sequence length="319" mass="35368">MKLPSLPFDIVLLILECIPLPTDISDLRPGSAEIKALYCCSLANRELSQAARKVLYRSVRLDLTRKASCDAKNYGLPSDPHPLSSALSPNTHTCVQHFEITGYLCTLPPGELTNGLPALLARALCLFTSANGTLQSLRFTPEGCHPETFLESLKVLSESSQAQTLRISELHLNQFAFDYEDKVQMLTRIGSHGLKKLTVENPTRVFLQALVGNQGWLDLLQSDLVELHLTNNCGSITPGVLQSFLPYLHNIAALTIGLSYSLADRDVFGALSQLPRLKRVGLRWYLQHNSPSPETFIQNWPLSGLRNLEVRYSSRSAQT</sequence>
<dbReference type="AlphaFoldDB" id="A0A6A4HC01"/>
<accession>A0A6A4HC01</accession>
<organism evidence="1 2">
    <name type="scientific">Gymnopus androsaceus JB14</name>
    <dbReference type="NCBI Taxonomy" id="1447944"/>
    <lineage>
        <taxon>Eukaryota</taxon>
        <taxon>Fungi</taxon>
        <taxon>Dikarya</taxon>
        <taxon>Basidiomycota</taxon>
        <taxon>Agaricomycotina</taxon>
        <taxon>Agaricomycetes</taxon>
        <taxon>Agaricomycetidae</taxon>
        <taxon>Agaricales</taxon>
        <taxon>Marasmiineae</taxon>
        <taxon>Omphalotaceae</taxon>
        <taxon>Gymnopus</taxon>
    </lineage>
</organism>
<dbReference type="OrthoDB" id="3264508at2759"/>
<dbReference type="EMBL" id="ML769535">
    <property type="protein sequence ID" value="KAE9395233.1"/>
    <property type="molecule type" value="Genomic_DNA"/>
</dbReference>
<dbReference type="Proteomes" id="UP000799118">
    <property type="component" value="Unassembled WGS sequence"/>
</dbReference>
<proteinExistence type="predicted"/>
<reference evidence="1" key="1">
    <citation type="journal article" date="2019" name="Environ. Microbiol.">
        <title>Fungal ecological strategies reflected in gene transcription - a case study of two litter decomposers.</title>
        <authorList>
            <person name="Barbi F."/>
            <person name="Kohler A."/>
            <person name="Barry K."/>
            <person name="Baskaran P."/>
            <person name="Daum C."/>
            <person name="Fauchery L."/>
            <person name="Ihrmark K."/>
            <person name="Kuo A."/>
            <person name="LaButti K."/>
            <person name="Lipzen A."/>
            <person name="Morin E."/>
            <person name="Grigoriev I.V."/>
            <person name="Henrissat B."/>
            <person name="Lindahl B."/>
            <person name="Martin F."/>
        </authorList>
    </citation>
    <scope>NUCLEOTIDE SEQUENCE</scope>
    <source>
        <strain evidence="1">JB14</strain>
    </source>
</reference>
<gene>
    <name evidence="1" type="ORF">BT96DRAFT_158143</name>
</gene>
<evidence type="ECO:0000313" key="1">
    <source>
        <dbReference type="EMBL" id="KAE9395233.1"/>
    </source>
</evidence>
<protein>
    <recommendedName>
        <fullName evidence="3">F-box domain-containing protein</fullName>
    </recommendedName>
</protein>
<evidence type="ECO:0000313" key="2">
    <source>
        <dbReference type="Proteomes" id="UP000799118"/>
    </source>
</evidence>
<keyword evidence="2" id="KW-1185">Reference proteome</keyword>